<dbReference type="GO" id="GO:0006412">
    <property type="term" value="P:translation"/>
    <property type="evidence" value="ECO:0007669"/>
    <property type="project" value="TreeGrafter"/>
</dbReference>
<evidence type="ECO:0000313" key="6">
    <source>
        <dbReference type="Proteomes" id="UP000034078"/>
    </source>
</evidence>
<dbReference type="InterPro" id="IPR050437">
    <property type="entry name" value="Ribos_protein_bS1-like"/>
</dbReference>
<evidence type="ECO:0000256" key="3">
    <source>
        <dbReference type="ARBA" id="ARBA00023274"/>
    </source>
</evidence>
<protein>
    <submittedName>
        <fullName evidence="5">30S ribosomal protein S1</fullName>
    </submittedName>
</protein>
<evidence type="ECO:0000256" key="1">
    <source>
        <dbReference type="ARBA" id="ARBA00006767"/>
    </source>
</evidence>
<sequence>MKKTQKLEEVGKKLISVMDRLMEGAAGFPGALKRNQKVEGTITAISKKMVLIDIGAKTEGMVSGEDLAEAYDVLKEIKEGDKISAYVKFPENDQGQIILTLKQAADENRWYKYKKIMEEEKEVDVMGLEVNKGGMVVKIGEIRGFVPTSQFGERFLGNMDTLLNKTFKVRVIEVDKDQNRLIFSEKLVSDFEALAKKGVALELVNAGDKFEGTVSGIMPFGVFVTVNVPMKEKNEAAKVEGLIHISEISWEKVEDPNVMFKVGQEVHVQVIGIDKGAGKLNLSIKQMSGDPWSKIETDYAIGTKHSGKVVRLAPYGIFVNFDKGVDGLIHISKKPADKEFKMGDAVEVFVENLDVKARRMSLGVVLTEVPVAYK</sequence>
<dbReference type="PRINTS" id="PR00681">
    <property type="entry name" value="RIBOSOMALS1"/>
</dbReference>
<dbReference type="EMBL" id="LCKO01000010">
    <property type="protein sequence ID" value="KKT99373.1"/>
    <property type="molecule type" value="Genomic_DNA"/>
</dbReference>
<dbReference type="Proteomes" id="UP000034078">
    <property type="component" value="Unassembled WGS sequence"/>
</dbReference>
<comment type="similarity">
    <text evidence="1">Belongs to the bacterial ribosomal protein bS1 family.</text>
</comment>
<evidence type="ECO:0000256" key="2">
    <source>
        <dbReference type="ARBA" id="ARBA00022980"/>
    </source>
</evidence>
<dbReference type="GO" id="GO:0003735">
    <property type="term" value="F:structural constituent of ribosome"/>
    <property type="evidence" value="ECO:0007669"/>
    <property type="project" value="TreeGrafter"/>
</dbReference>
<dbReference type="CDD" id="cd04465">
    <property type="entry name" value="S1_RPS1_repeat_ec2_hs2"/>
    <property type="match status" value="1"/>
</dbReference>
<dbReference type="GO" id="GO:1990904">
    <property type="term" value="C:ribonucleoprotein complex"/>
    <property type="evidence" value="ECO:0007669"/>
    <property type="project" value="UniProtKB-KW"/>
</dbReference>
<dbReference type="InterPro" id="IPR003029">
    <property type="entry name" value="S1_domain"/>
</dbReference>
<dbReference type="PROSITE" id="PS50126">
    <property type="entry name" value="S1"/>
    <property type="match status" value="4"/>
</dbReference>
<proteinExistence type="inferred from homology"/>
<feature type="domain" description="S1 motif" evidence="4">
    <location>
        <begin position="302"/>
        <end position="365"/>
    </location>
</feature>
<feature type="domain" description="S1 motif" evidence="4">
    <location>
        <begin position="35"/>
        <end position="102"/>
    </location>
</feature>
<dbReference type="Gene3D" id="2.40.50.140">
    <property type="entry name" value="Nucleic acid-binding proteins"/>
    <property type="match status" value="4"/>
</dbReference>
<dbReference type="InterPro" id="IPR035104">
    <property type="entry name" value="Ribosomal_protein_S1-like"/>
</dbReference>
<dbReference type="GO" id="GO:0005840">
    <property type="term" value="C:ribosome"/>
    <property type="evidence" value="ECO:0007669"/>
    <property type="project" value="UniProtKB-KW"/>
</dbReference>
<organism evidence="5 6">
    <name type="scientific">Candidatus Collierbacteria bacterium GW2011_GWB2_45_17</name>
    <dbReference type="NCBI Taxonomy" id="1618388"/>
    <lineage>
        <taxon>Bacteria</taxon>
        <taxon>Candidatus Collieribacteriota</taxon>
    </lineage>
</organism>
<dbReference type="GO" id="GO:0003729">
    <property type="term" value="F:mRNA binding"/>
    <property type="evidence" value="ECO:0007669"/>
    <property type="project" value="TreeGrafter"/>
</dbReference>
<feature type="domain" description="S1 motif" evidence="4">
    <location>
        <begin position="207"/>
        <end position="285"/>
    </location>
</feature>
<evidence type="ECO:0000313" key="5">
    <source>
        <dbReference type="EMBL" id="KKT99373.1"/>
    </source>
</evidence>
<accession>A0A837IJY9</accession>
<dbReference type="PANTHER" id="PTHR10724">
    <property type="entry name" value="30S RIBOSOMAL PROTEIN S1"/>
    <property type="match status" value="1"/>
</dbReference>
<keyword evidence="2 5" id="KW-0689">Ribosomal protein</keyword>
<name>A0A837IJY9_9BACT</name>
<dbReference type="InterPro" id="IPR012340">
    <property type="entry name" value="NA-bd_OB-fold"/>
</dbReference>
<keyword evidence="3" id="KW-0687">Ribonucleoprotein</keyword>
<dbReference type="SUPFAM" id="SSF50249">
    <property type="entry name" value="Nucleic acid-binding proteins"/>
    <property type="match status" value="4"/>
</dbReference>
<reference evidence="5 6" key="1">
    <citation type="journal article" date="2015" name="Nature">
        <title>rRNA introns, odd ribosomes, and small enigmatic genomes across a large radiation of phyla.</title>
        <authorList>
            <person name="Brown C.T."/>
            <person name="Hug L.A."/>
            <person name="Thomas B.C."/>
            <person name="Sharon I."/>
            <person name="Castelle C.J."/>
            <person name="Singh A."/>
            <person name="Wilkins M.J."/>
            <person name="Williams K.H."/>
            <person name="Banfield J.F."/>
        </authorList>
    </citation>
    <scope>NUCLEOTIDE SEQUENCE [LARGE SCALE GENOMIC DNA]</scope>
</reference>
<evidence type="ECO:0000259" key="4">
    <source>
        <dbReference type="PROSITE" id="PS50126"/>
    </source>
</evidence>
<comment type="caution">
    <text evidence="5">The sequence shown here is derived from an EMBL/GenBank/DDBJ whole genome shotgun (WGS) entry which is preliminary data.</text>
</comment>
<feature type="domain" description="S1 motif" evidence="4">
    <location>
        <begin position="120"/>
        <end position="186"/>
    </location>
</feature>
<dbReference type="PANTHER" id="PTHR10724:SF7">
    <property type="entry name" value="SMALL RIBOSOMAL SUBUNIT PROTEIN BS1C"/>
    <property type="match status" value="1"/>
</dbReference>
<dbReference type="AlphaFoldDB" id="A0A837IJY9"/>
<dbReference type="SMART" id="SM00316">
    <property type="entry name" value="S1"/>
    <property type="match status" value="4"/>
</dbReference>
<gene>
    <name evidence="5" type="ORF">UX01_C0010G0005</name>
</gene>
<dbReference type="Pfam" id="PF00575">
    <property type="entry name" value="S1"/>
    <property type="match status" value="4"/>
</dbReference>